<feature type="transmembrane region" description="Helical" evidence="9">
    <location>
        <begin position="109"/>
        <end position="131"/>
    </location>
</feature>
<proteinExistence type="inferred from homology"/>
<feature type="transmembrane region" description="Helical" evidence="9">
    <location>
        <begin position="249"/>
        <end position="266"/>
    </location>
</feature>
<evidence type="ECO:0000256" key="5">
    <source>
        <dbReference type="ARBA" id="ARBA00022475"/>
    </source>
</evidence>
<dbReference type="GO" id="GO:0022857">
    <property type="term" value="F:transmembrane transporter activity"/>
    <property type="evidence" value="ECO:0007669"/>
    <property type="project" value="UniProtKB-UniRule"/>
</dbReference>
<protein>
    <recommendedName>
        <fullName evidence="3 9">Energy-coupling factor transporter transmembrane protein EcfT</fullName>
        <shortName evidence="9">ECF transporter T component EcfT</shortName>
    </recommendedName>
</protein>
<comment type="subunit">
    <text evidence="9">Forms a stable energy-coupling factor (ECF) transporter complex composed of 2 membrane-embedded substrate-binding proteins (S component), 2 ATP-binding proteins (A component) and 2 transmembrane proteins (T component).</text>
</comment>
<evidence type="ECO:0000256" key="4">
    <source>
        <dbReference type="ARBA" id="ARBA00022448"/>
    </source>
</evidence>
<organism evidence="10 11">
    <name type="scientific">Dethiobacter alkaliphilus AHT 1</name>
    <dbReference type="NCBI Taxonomy" id="555088"/>
    <lineage>
        <taxon>Bacteria</taxon>
        <taxon>Bacillati</taxon>
        <taxon>Bacillota</taxon>
        <taxon>Dethiobacteria</taxon>
        <taxon>Dethiobacterales</taxon>
        <taxon>Dethiobacteraceae</taxon>
        <taxon>Dethiobacter</taxon>
    </lineage>
</organism>
<dbReference type="eggNOG" id="COG0619">
    <property type="taxonomic scope" value="Bacteria"/>
</dbReference>
<sequence length="267" mass="29567">MSMFKSITIGQFIPGNSVLHRLDPRAKFIALIIFIVSIFAVQSFLGYLALAGILFALLLTSELPLPYFFRGLRPVYFITLFTLLVHFFMTRGGEVLLQIGPLSIESQGVYLGFFMVFRIIFLVVSTSLLTLTTSPIALTDGLEYLMKPLTKIGVPSHEIAMMMTIALRFIPTLMEESEKIMKAQMARGADFTSGSVFKRAKNLVPLLVPLFVSAFRRADDLAVAMEARCYRGGEGRTRLRELVAAPRDYAAIATSTVILVGLILLGI</sequence>
<name>C0GG82_DETAL</name>
<evidence type="ECO:0000256" key="8">
    <source>
        <dbReference type="ARBA" id="ARBA00023136"/>
    </source>
</evidence>
<dbReference type="GO" id="GO:0005886">
    <property type="term" value="C:plasma membrane"/>
    <property type="evidence" value="ECO:0007669"/>
    <property type="project" value="UniProtKB-SubCell"/>
</dbReference>
<dbReference type="HAMAP" id="MF_01461">
    <property type="entry name" value="EcfT"/>
    <property type="match status" value="1"/>
</dbReference>
<comment type="function">
    <text evidence="9">Transmembrane (T) component of an energy-coupling factor (ECF) ABC-transporter complex. Unlike classic ABC transporters this ECF transporter provides the energy necessary to transport a number of different substrates.</text>
</comment>
<feature type="transmembrane region" description="Helical" evidence="9">
    <location>
        <begin position="71"/>
        <end position="89"/>
    </location>
</feature>
<comment type="caution">
    <text evidence="10">The sequence shown here is derived from an EMBL/GenBank/DDBJ whole genome shotgun (WGS) entry which is preliminary data.</text>
</comment>
<evidence type="ECO:0000313" key="11">
    <source>
        <dbReference type="Proteomes" id="UP000006443"/>
    </source>
</evidence>
<accession>C0GG82</accession>
<comment type="subcellular location">
    <subcellularLocation>
        <location evidence="1 9">Cell membrane</location>
        <topology evidence="1 9">Multi-pass membrane protein</topology>
    </subcellularLocation>
</comment>
<dbReference type="InterPro" id="IPR003339">
    <property type="entry name" value="ABC/ECF_trnsptr_transmembrane"/>
</dbReference>
<dbReference type="Proteomes" id="UP000006443">
    <property type="component" value="Unassembled WGS sequence"/>
</dbReference>
<evidence type="ECO:0000256" key="9">
    <source>
        <dbReference type="HAMAP-Rule" id="MF_01461"/>
    </source>
</evidence>
<evidence type="ECO:0000256" key="1">
    <source>
        <dbReference type="ARBA" id="ARBA00004651"/>
    </source>
</evidence>
<reference evidence="10 11" key="1">
    <citation type="submission" date="2009-02" db="EMBL/GenBank/DDBJ databases">
        <title>Sequencing of the draft genome and assembly of Dethiobacter alkaliphilus AHT 1.</title>
        <authorList>
            <consortium name="US DOE Joint Genome Institute (JGI-PGF)"/>
            <person name="Lucas S."/>
            <person name="Copeland A."/>
            <person name="Lapidus A."/>
            <person name="Glavina del Rio T."/>
            <person name="Dalin E."/>
            <person name="Tice H."/>
            <person name="Bruce D."/>
            <person name="Goodwin L."/>
            <person name="Pitluck S."/>
            <person name="Larimer F."/>
            <person name="Land M.L."/>
            <person name="Hauser L."/>
            <person name="Muyzer G."/>
        </authorList>
    </citation>
    <scope>NUCLEOTIDE SEQUENCE [LARGE SCALE GENOMIC DNA]</scope>
    <source>
        <strain evidence="10 11">AHT 1</strain>
    </source>
</reference>
<feature type="transmembrane region" description="Helical" evidence="9">
    <location>
        <begin position="28"/>
        <end position="59"/>
    </location>
</feature>
<comment type="similarity">
    <text evidence="2 9">Belongs to the energy-coupling factor EcfT family.</text>
</comment>
<evidence type="ECO:0000256" key="3">
    <source>
        <dbReference type="ARBA" id="ARBA00014042"/>
    </source>
</evidence>
<dbReference type="InterPro" id="IPR024919">
    <property type="entry name" value="EcfT"/>
</dbReference>
<evidence type="ECO:0000256" key="2">
    <source>
        <dbReference type="ARBA" id="ARBA00005660"/>
    </source>
</evidence>
<evidence type="ECO:0000256" key="7">
    <source>
        <dbReference type="ARBA" id="ARBA00022989"/>
    </source>
</evidence>
<dbReference type="CDD" id="cd16914">
    <property type="entry name" value="EcfT"/>
    <property type="match status" value="1"/>
</dbReference>
<keyword evidence="5 9" id="KW-1003">Cell membrane</keyword>
<dbReference type="STRING" id="555088.DealDRAFT_1491"/>
<gene>
    <name evidence="9" type="primary">ecfT</name>
    <name evidence="10" type="ORF">DealDRAFT_1491</name>
</gene>
<dbReference type="PANTHER" id="PTHR34857:SF2">
    <property type="entry name" value="SLL0384 PROTEIN"/>
    <property type="match status" value="1"/>
</dbReference>
<keyword evidence="8 9" id="KW-0472">Membrane</keyword>
<evidence type="ECO:0000313" key="10">
    <source>
        <dbReference type="EMBL" id="EEG77771.1"/>
    </source>
</evidence>
<keyword evidence="7 9" id="KW-1133">Transmembrane helix</keyword>
<dbReference type="AlphaFoldDB" id="C0GG82"/>
<dbReference type="InterPro" id="IPR051611">
    <property type="entry name" value="ECF_transporter_component"/>
</dbReference>
<keyword evidence="6 9" id="KW-0812">Transmembrane</keyword>
<dbReference type="EMBL" id="ACJM01000006">
    <property type="protein sequence ID" value="EEG77771.1"/>
    <property type="molecule type" value="Genomic_DNA"/>
</dbReference>
<keyword evidence="11" id="KW-1185">Reference proteome</keyword>
<dbReference type="Pfam" id="PF02361">
    <property type="entry name" value="CbiQ"/>
    <property type="match status" value="1"/>
</dbReference>
<keyword evidence="4 9" id="KW-0813">Transport</keyword>
<dbReference type="PANTHER" id="PTHR34857">
    <property type="entry name" value="SLL0384 PROTEIN"/>
    <property type="match status" value="1"/>
</dbReference>
<evidence type="ECO:0000256" key="6">
    <source>
        <dbReference type="ARBA" id="ARBA00022692"/>
    </source>
</evidence>